<name>A0ABU0A2C2_9BACI</name>
<dbReference type="RefSeq" id="WP_307331681.1">
    <property type="nucleotide sequence ID" value="NZ_JAUSUG010000031.1"/>
</dbReference>
<dbReference type="EMBL" id="JAUSUG010000031">
    <property type="protein sequence ID" value="MDQ0257640.1"/>
    <property type="molecule type" value="Genomic_DNA"/>
</dbReference>
<dbReference type="InterPro" id="IPR014254">
    <property type="entry name" value="Spore_coat_YutH"/>
</dbReference>
<dbReference type="InterPro" id="IPR047175">
    <property type="entry name" value="CotS-like"/>
</dbReference>
<keyword evidence="1" id="KW-0167">Capsid protein</keyword>
<dbReference type="InterPro" id="IPR011009">
    <property type="entry name" value="Kinase-like_dom_sf"/>
</dbReference>
<keyword evidence="1" id="KW-0946">Virion</keyword>
<reference evidence="1 2" key="1">
    <citation type="submission" date="2023-07" db="EMBL/GenBank/DDBJ databases">
        <title>Genomic Encyclopedia of Type Strains, Phase IV (KMG-IV): sequencing the most valuable type-strain genomes for metagenomic binning, comparative biology and taxonomic classification.</title>
        <authorList>
            <person name="Goeker M."/>
        </authorList>
    </citation>
    <scope>NUCLEOTIDE SEQUENCE [LARGE SCALE GENOMIC DNA]</scope>
    <source>
        <strain evidence="1 2">DSM 9768</strain>
    </source>
</reference>
<dbReference type="SUPFAM" id="SSF56112">
    <property type="entry name" value="Protein kinase-like (PK-like)"/>
    <property type="match status" value="1"/>
</dbReference>
<gene>
    <name evidence="1" type="ORF">J2S74_005102</name>
</gene>
<evidence type="ECO:0000313" key="1">
    <source>
        <dbReference type="EMBL" id="MDQ0257640.1"/>
    </source>
</evidence>
<sequence>MLERDIYDRYRIYPDEITNIGDDYLIFSEGEVYLIRPIDQGIRGRLQEKVAMAEWLQYYGEKDVCTFIKNKEGKRQLLPVDGKETVVMQIPKLSYREFPSYKGSIGRRLAQFHQKGVSYSNQKKERKEFVPWKERWERRLDQLENWYIHIVREKKKNKFDEEFCITYPYFMGLTENAIQLMTDVYFDVPQASINPYHTICHLRFQESSWLTVEEGAPSRIKVPTDFIYDHFTRDLGEYVRHLWVNYGWTEECKKEITTFLNDYESMYKLSTAEQIQLMARLMFPSHYFDSVEKYYQTYDNKDKEQCLAYFKQTEKYEELILFVAERFRSRNQYLVVPEWLSGKRNKVASTASF</sequence>
<accession>A0ABU0A2C2</accession>
<dbReference type="Proteomes" id="UP001230005">
    <property type="component" value="Unassembled WGS sequence"/>
</dbReference>
<organism evidence="1 2">
    <name type="scientific">Evansella vedderi</name>
    <dbReference type="NCBI Taxonomy" id="38282"/>
    <lineage>
        <taxon>Bacteria</taxon>
        <taxon>Bacillati</taxon>
        <taxon>Bacillota</taxon>
        <taxon>Bacilli</taxon>
        <taxon>Bacillales</taxon>
        <taxon>Bacillaceae</taxon>
        <taxon>Evansella</taxon>
    </lineage>
</organism>
<dbReference type="PANTHER" id="PTHR39179">
    <property type="entry name" value="SPORE COAT PROTEIN I"/>
    <property type="match status" value="1"/>
</dbReference>
<dbReference type="PANTHER" id="PTHR39179:SF2">
    <property type="entry name" value="ENDOSPORE COAT-ASSOCIATED PROTEIN YUTH"/>
    <property type="match status" value="1"/>
</dbReference>
<dbReference type="Gene3D" id="3.90.1200.10">
    <property type="match status" value="1"/>
</dbReference>
<keyword evidence="2" id="KW-1185">Reference proteome</keyword>
<proteinExistence type="predicted"/>
<comment type="caution">
    <text evidence="1">The sequence shown here is derived from an EMBL/GenBank/DDBJ whole genome shotgun (WGS) entry which is preliminary data.</text>
</comment>
<protein>
    <submittedName>
        <fullName evidence="1">Spore coat protein YutH</fullName>
    </submittedName>
</protein>
<dbReference type="NCBIfam" id="TIGR02905">
    <property type="entry name" value="spore_yutH"/>
    <property type="match status" value="1"/>
</dbReference>
<evidence type="ECO:0000313" key="2">
    <source>
        <dbReference type="Proteomes" id="UP001230005"/>
    </source>
</evidence>